<dbReference type="InterPro" id="IPR013783">
    <property type="entry name" value="Ig-like_fold"/>
</dbReference>
<dbReference type="Gene3D" id="2.60.40.10">
    <property type="entry name" value="Immunoglobulins"/>
    <property type="match status" value="2"/>
</dbReference>
<reference evidence="5" key="2">
    <citation type="submission" date="2025-08" db="UniProtKB">
        <authorList>
            <consortium name="Ensembl"/>
        </authorList>
    </citation>
    <scope>IDENTIFICATION</scope>
</reference>
<keyword evidence="1" id="KW-0732">Signal</keyword>
<dbReference type="FunCoup" id="A0A665UXH9">
    <property type="interactions" value="29"/>
</dbReference>
<feature type="domain" description="Ig-like" evidence="4">
    <location>
        <begin position="46"/>
        <end position="118"/>
    </location>
</feature>
<dbReference type="RefSeq" id="XP_029383762.1">
    <property type="nucleotide sequence ID" value="XM_029527902.1"/>
</dbReference>
<dbReference type="SMART" id="SM00409">
    <property type="entry name" value="IG"/>
    <property type="match status" value="2"/>
</dbReference>
<dbReference type="InterPro" id="IPR050488">
    <property type="entry name" value="Ig_Fc_receptor"/>
</dbReference>
<gene>
    <name evidence="5" type="primary">LOC115060076</name>
</gene>
<evidence type="ECO:0000313" key="5">
    <source>
        <dbReference type="Ensembl" id="ENSENLP00000024418.1"/>
    </source>
</evidence>
<dbReference type="Pfam" id="PF13895">
    <property type="entry name" value="Ig_2"/>
    <property type="match status" value="2"/>
</dbReference>
<dbReference type="GO" id="GO:0007166">
    <property type="term" value="P:cell surface receptor signaling pathway"/>
    <property type="evidence" value="ECO:0007669"/>
    <property type="project" value="TreeGrafter"/>
</dbReference>
<dbReference type="OMA" id="CDATFTY"/>
<dbReference type="InParanoid" id="A0A665UXH9"/>
<accession>A0A665UXH9</accession>
<proteinExistence type="predicted"/>
<dbReference type="InterPro" id="IPR007110">
    <property type="entry name" value="Ig-like_dom"/>
</dbReference>
<reference evidence="5" key="1">
    <citation type="submission" date="2021-04" db="EMBL/GenBank/DDBJ databases">
        <authorList>
            <consortium name="Wellcome Sanger Institute Data Sharing"/>
        </authorList>
    </citation>
    <scope>NUCLEOTIDE SEQUENCE [LARGE SCALE GENOMIC DNA]</scope>
</reference>
<dbReference type="PANTHER" id="PTHR11481">
    <property type="entry name" value="IMMUNOGLOBULIN FC RECEPTOR"/>
    <property type="match status" value="1"/>
</dbReference>
<dbReference type="GO" id="GO:0004888">
    <property type="term" value="F:transmembrane signaling receptor activity"/>
    <property type="evidence" value="ECO:0007669"/>
    <property type="project" value="TreeGrafter"/>
</dbReference>
<sequence>MSCHFSFVTILASCMFSVCAILSMGGRKYLLLMAVSLLLERCLQEPNVEMLPRLKNVFIGDTFYLKCDRSASGSEVKWYFKNAELNVTNEVWKITVASSQHSGAYQCESNTQKSKSFNINVIGFMPIASLEIMTGYPVMHTGNSVILSLENEHGLQGWRCWVYRKAKDEIKRLKLSLKENTTEAFQTSPLTVPETIFWCTDELQEKRSNQIIVRTSSKPVSVEMKPFPAVIGQTLTLMCVVWGTNQITNTNFYKEKRILKQIPGPLFTIQNVTEATKGQYRCIASYTYIHSKEKSYRNESDFQDLPIQENPISAKLVVGADMACSCSQCGSNTAYYYYYRKDDTQKWEPMGTYSNNMTPKKSGYYACRAVLSMGRSNFSASHYHDSNANIRIITVVVVLLLIGILLIGLLFYYYKKRSTPDQIYEEMPLGSQNERYEILQRKHGAKMESEYDMLHSQEPGQEKKGDEYVALKKGEINEEEYHNLEGEGAAAGGGAYEALKKEGMSAELYQTLGGEGAAAGGGGYEALKKGGMSAELYQTLGGEGAAAGGGGYEALKKDRNDGIYNTLEEKKDEQRGDTKQ</sequence>
<protein>
    <submittedName>
        <fullName evidence="5">Uncharacterized LOC115060076</fullName>
    </submittedName>
</protein>
<keyword evidence="3" id="KW-1133">Transmembrane helix</keyword>
<dbReference type="PROSITE" id="PS50835">
    <property type="entry name" value="IG_LIKE"/>
    <property type="match status" value="2"/>
</dbReference>
<evidence type="ECO:0000256" key="1">
    <source>
        <dbReference type="ARBA" id="ARBA00022729"/>
    </source>
</evidence>
<feature type="transmembrane region" description="Helical" evidence="3">
    <location>
        <begin position="392"/>
        <end position="414"/>
    </location>
</feature>
<reference evidence="5" key="3">
    <citation type="submission" date="2025-09" db="UniProtKB">
        <authorList>
            <consortium name="Ensembl"/>
        </authorList>
    </citation>
    <scope>IDENTIFICATION</scope>
</reference>
<dbReference type="SMART" id="SM00408">
    <property type="entry name" value="IGc2"/>
    <property type="match status" value="2"/>
</dbReference>
<dbReference type="OrthoDB" id="8954737at2759"/>
<dbReference type="SUPFAM" id="SSF48726">
    <property type="entry name" value="Immunoglobulin"/>
    <property type="match status" value="1"/>
</dbReference>
<dbReference type="InterPro" id="IPR003599">
    <property type="entry name" value="Ig_sub"/>
</dbReference>
<evidence type="ECO:0000259" key="4">
    <source>
        <dbReference type="PROSITE" id="PS50835"/>
    </source>
</evidence>
<dbReference type="PANTHER" id="PTHR11481:SF64">
    <property type="entry name" value="FC RECEPTOR-LIKE PROTEIN 4"/>
    <property type="match status" value="1"/>
</dbReference>
<dbReference type="GO" id="GO:0009897">
    <property type="term" value="C:external side of plasma membrane"/>
    <property type="evidence" value="ECO:0007669"/>
    <property type="project" value="TreeGrafter"/>
</dbReference>
<dbReference type="GO" id="GO:0006955">
    <property type="term" value="P:immune response"/>
    <property type="evidence" value="ECO:0007669"/>
    <property type="project" value="TreeGrafter"/>
</dbReference>
<dbReference type="InterPro" id="IPR036179">
    <property type="entry name" value="Ig-like_dom_sf"/>
</dbReference>
<keyword evidence="2" id="KW-1015">Disulfide bond</keyword>
<dbReference type="AlphaFoldDB" id="A0A665UXH9"/>
<evidence type="ECO:0000313" key="6">
    <source>
        <dbReference type="Proteomes" id="UP000472264"/>
    </source>
</evidence>
<dbReference type="InterPro" id="IPR003598">
    <property type="entry name" value="Ig_sub2"/>
</dbReference>
<dbReference type="Ensembl" id="ENSENLT00000025214.1">
    <property type="protein sequence ID" value="ENSENLP00000024418.1"/>
    <property type="gene ID" value="ENSENLG00000011054.1"/>
</dbReference>
<feature type="domain" description="Ig-like" evidence="4">
    <location>
        <begin position="219"/>
        <end position="303"/>
    </location>
</feature>
<keyword evidence="6" id="KW-1185">Reference proteome</keyword>
<evidence type="ECO:0000256" key="2">
    <source>
        <dbReference type="ARBA" id="ARBA00023157"/>
    </source>
</evidence>
<name>A0A665UXH9_ECHNA</name>
<feature type="transmembrane region" description="Helical" evidence="3">
    <location>
        <begin position="6"/>
        <end position="24"/>
    </location>
</feature>
<dbReference type="GeneID" id="115060076"/>
<organism evidence="5 6">
    <name type="scientific">Echeneis naucrates</name>
    <name type="common">Live sharksucker</name>
    <dbReference type="NCBI Taxonomy" id="173247"/>
    <lineage>
        <taxon>Eukaryota</taxon>
        <taxon>Metazoa</taxon>
        <taxon>Chordata</taxon>
        <taxon>Craniata</taxon>
        <taxon>Vertebrata</taxon>
        <taxon>Euteleostomi</taxon>
        <taxon>Actinopterygii</taxon>
        <taxon>Neopterygii</taxon>
        <taxon>Teleostei</taxon>
        <taxon>Neoteleostei</taxon>
        <taxon>Acanthomorphata</taxon>
        <taxon>Carangaria</taxon>
        <taxon>Carangiformes</taxon>
        <taxon>Echeneidae</taxon>
        <taxon>Echeneis</taxon>
    </lineage>
</organism>
<evidence type="ECO:0000256" key="3">
    <source>
        <dbReference type="SAM" id="Phobius"/>
    </source>
</evidence>
<keyword evidence="3" id="KW-0472">Membrane</keyword>
<dbReference type="Proteomes" id="UP000472264">
    <property type="component" value="Chromosome 19"/>
</dbReference>
<keyword evidence="3" id="KW-0812">Transmembrane</keyword>